<evidence type="ECO:0000256" key="11">
    <source>
        <dbReference type="ARBA" id="ARBA00023004"/>
    </source>
</evidence>
<organism evidence="16 17">
    <name type="scientific">Rhodanobacter ginsengisoli</name>
    <dbReference type="NCBI Taxonomy" id="418646"/>
    <lineage>
        <taxon>Bacteria</taxon>
        <taxon>Pseudomonadati</taxon>
        <taxon>Pseudomonadota</taxon>
        <taxon>Gammaproteobacteria</taxon>
        <taxon>Lysobacterales</taxon>
        <taxon>Rhodanobacteraceae</taxon>
        <taxon>Rhodanobacter</taxon>
    </lineage>
</organism>
<keyword evidence="9 14" id="KW-1133">Transmembrane helix</keyword>
<dbReference type="HAMAP" id="MF_02239">
    <property type="entry name" value="HemJ"/>
    <property type="match status" value="1"/>
</dbReference>
<keyword evidence="6 14" id="KW-0349">Heme</keyword>
<dbReference type="InterPro" id="IPR005265">
    <property type="entry name" value="HemJ-like"/>
</dbReference>
<accession>A0ABW0QJZ8</accession>
<feature type="binding site" description="axial binding residue" evidence="14">
    <location>
        <position position="102"/>
    </location>
    <ligand>
        <name>heme</name>
        <dbReference type="ChEBI" id="CHEBI:30413"/>
    </ligand>
    <ligandPart>
        <name>Fe</name>
        <dbReference type="ChEBI" id="CHEBI:18248"/>
    </ligandPart>
</feature>
<protein>
    <recommendedName>
        <fullName evidence="4 14">Protoporphyrinogen IX oxidase</fullName>
        <shortName evidence="14">PPO</shortName>
        <ecNumber evidence="14 15">1.3.99.-</ecNumber>
    </recommendedName>
</protein>
<evidence type="ECO:0000256" key="1">
    <source>
        <dbReference type="ARBA" id="ARBA00004651"/>
    </source>
</evidence>
<proteinExistence type="inferred from homology"/>
<evidence type="ECO:0000256" key="7">
    <source>
        <dbReference type="ARBA" id="ARBA00022692"/>
    </source>
</evidence>
<gene>
    <name evidence="16" type="ORF">ACFPPA_04325</name>
</gene>
<dbReference type="PANTHER" id="PTHR40255">
    <property type="entry name" value="UPF0093 MEMBRANE PROTEIN SLR1790"/>
    <property type="match status" value="1"/>
</dbReference>
<evidence type="ECO:0000256" key="12">
    <source>
        <dbReference type="ARBA" id="ARBA00023136"/>
    </source>
</evidence>
<evidence type="ECO:0000256" key="13">
    <source>
        <dbReference type="ARBA" id="ARBA00048390"/>
    </source>
</evidence>
<feature type="binding site" description="axial binding residue" evidence="14">
    <location>
        <position position="19"/>
    </location>
    <ligand>
        <name>heme</name>
        <dbReference type="ChEBI" id="CHEBI:30413"/>
    </ligand>
    <ligandPart>
        <name>Fe</name>
        <dbReference type="ChEBI" id="CHEBI:18248"/>
    </ligandPart>
</feature>
<keyword evidence="5 14" id="KW-1003">Cell membrane</keyword>
<comment type="similarity">
    <text evidence="3 14 15">Belongs to the HemJ family.</text>
</comment>
<comment type="caution">
    <text evidence="16">The sequence shown here is derived from an EMBL/GenBank/DDBJ whole genome shotgun (WGS) entry which is preliminary data.</text>
</comment>
<keyword evidence="11 14" id="KW-0408">Iron</keyword>
<keyword evidence="8 14" id="KW-0479">Metal-binding</keyword>
<comment type="subcellular location">
    <subcellularLocation>
        <location evidence="1 14">Cell membrane</location>
        <topology evidence="1 14">Multi-pass membrane protein</topology>
    </subcellularLocation>
</comment>
<reference evidence="17" key="1">
    <citation type="journal article" date="2019" name="Int. J. Syst. Evol. Microbiol.">
        <title>The Global Catalogue of Microorganisms (GCM) 10K type strain sequencing project: providing services to taxonomists for standard genome sequencing and annotation.</title>
        <authorList>
            <consortium name="The Broad Institute Genomics Platform"/>
            <consortium name="The Broad Institute Genome Sequencing Center for Infectious Disease"/>
            <person name="Wu L."/>
            <person name="Ma J."/>
        </authorList>
    </citation>
    <scope>NUCLEOTIDE SEQUENCE [LARGE SCALE GENOMIC DNA]</scope>
    <source>
        <strain evidence="17">CGMCC 1.16619</strain>
    </source>
</reference>
<dbReference type="RefSeq" id="WP_377319447.1">
    <property type="nucleotide sequence ID" value="NZ_JBHSNF010000001.1"/>
</dbReference>
<feature type="transmembrane region" description="Helical" evidence="14">
    <location>
        <begin position="137"/>
        <end position="154"/>
    </location>
</feature>
<keyword evidence="17" id="KW-1185">Reference proteome</keyword>
<name>A0ABW0QJZ8_9GAMM</name>
<keyword evidence="12 14" id="KW-0472">Membrane</keyword>
<feature type="transmembrane region" description="Helical" evidence="14">
    <location>
        <begin position="99"/>
        <end position="116"/>
    </location>
</feature>
<comment type="function">
    <text evidence="14 15">Catalyzes the oxidation of protoporphyrinogen IX to protoporphyrin IX.</text>
</comment>
<dbReference type="PANTHER" id="PTHR40255:SF1">
    <property type="entry name" value="PROTOPORPHYRINOGEN IX OXIDASE"/>
    <property type="match status" value="1"/>
</dbReference>
<evidence type="ECO:0000256" key="8">
    <source>
        <dbReference type="ARBA" id="ARBA00022723"/>
    </source>
</evidence>
<keyword evidence="10 14" id="KW-0560">Oxidoreductase</keyword>
<evidence type="ECO:0000313" key="17">
    <source>
        <dbReference type="Proteomes" id="UP001596114"/>
    </source>
</evidence>
<evidence type="ECO:0000256" key="4">
    <source>
        <dbReference type="ARBA" id="ARBA00017504"/>
    </source>
</evidence>
<evidence type="ECO:0000256" key="9">
    <source>
        <dbReference type="ARBA" id="ARBA00022989"/>
    </source>
</evidence>
<comment type="catalytic activity">
    <reaction evidence="13 14 15">
        <text>protoporphyrinogen IX + 3 A = protoporphyrin IX + 3 AH2</text>
        <dbReference type="Rhea" id="RHEA:62000"/>
        <dbReference type="ChEBI" id="CHEBI:13193"/>
        <dbReference type="ChEBI" id="CHEBI:17499"/>
        <dbReference type="ChEBI" id="CHEBI:57306"/>
        <dbReference type="ChEBI" id="CHEBI:57307"/>
    </reaction>
</comment>
<evidence type="ECO:0000256" key="2">
    <source>
        <dbReference type="ARBA" id="ARBA00005073"/>
    </source>
</evidence>
<evidence type="ECO:0000256" key="6">
    <source>
        <dbReference type="ARBA" id="ARBA00022617"/>
    </source>
</evidence>
<evidence type="ECO:0000313" key="16">
    <source>
        <dbReference type="EMBL" id="MFC5524960.1"/>
    </source>
</evidence>
<dbReference type="EMBL" id="JBHSNF010000001">
    <property type="protein sequence ID" value="MFC5524960.1"/>
    <property type="molecule type" value="Genomic_DNA"/>
</dbReference>
<evidence type="ECO:0000256" key="15">
    <source>
        <dbReference type="PIRNR" id="PIRNR004638"/>
    </source>
</evidence>
<feature type="transmembrane region" description="Helical" evidence="14">
    <location>
        <begin position="12"/>
        <end position="33"/>
    </location>
</feature>
<evidence type="ECO:0000256" key="5">
    <source>
        <dbReference type="ARBA" id="ARBA00022475"/>
    </source>
</evidence>
<comment type="pathway">
    <text evidence="2 14 15">Porphyrin-containing compound metabolism; protoporphyrin-IX biosynthesis; protoporphyrin-IX from protoporphyrinogen-IX: step 1/1.</text>
</comment>
<evidence type="ECO:0000256" key="14">
    <source>
        <dbReference type="HAMAP-Rule" id="MF_02239"/>
    </source>
</evidence>
<evidence type="ECO:0000256" key="3">
    <source>
        <dbReference type="ARBA" id="ARBA00006501"/>
    </source>
</evidence>
<feature type="transmembrane region" description="Helical" evidence="14">
    <location>
        <begin position="60"/>
        <end position="79"/>
    </location>
</feature>
<comment type="cofactor">
    <cofactor evidence="14 15">
        <name>heme b</name>
        <dbReference type="ChEBI" id="CHEBI:60344"/>
    </cofactor>
    <text evidence="14 15">Binds 1 heme b (iron(II)-protoporphyrin IX) group per subunit.</text>
</comment>
<comment type="subunit">
    <text evidence="14">Homodimer.</text>
</comment>
<dbReference type="PIRSF" id="PIRSF004638">
    <property type="entry name" value="UCP004638"/>
    <property type="match status" value="1"/>
</dbReference>
<sequence length="158" mass="17650">MAAPAGESVVTYLLIKSLHLLFVVGWMAAVFYLPRILVNLAESPGEPAVHARLLLMGRRLYKFGHNMFGLAFLFGVALWQGWRVFPARLPNVTTGMHWIDAKLTLVAVLLAYFIWTGRLLKRHANGGALPSGRALRWLNELPVLVLFGVLYLVIAKPF</sequence>
<evidence type="ECO:0000256" key="10">
    <source>
        <dbReference type="ARBA" id="ARBA00023002"/>
    </source>
</evidence>
<dbReference type="EC" id="1.3.99.-" evidence="14 15"/>
<dbReference type="Proteomes" id="UP001596114">
    <property type="component" value="Unassembled WGS sequence"/>
</dbReference>
<dbReference type="Pfam" id="PF03653">
    <property type="entry name" value="UPF0093"/>
    <property type="match status" value="1"/>
</dbReference>
<keyword evidence="7 14" id="KW-0812">Transmembrane</keyword>